<sequence>MLNAAYYVMFFVFLTMPFIISTLRQH</sequence>
<proteinExistence type="predicted"/>
<keyword evidence="1" id="KW-0812">Transmembrane</keyword>
<protein>
    <submittedName>
        <fullName evidence="2">Uncharacterized protein</fullName>
    </submittedName>
</protein>
<evidence type="ECO:0000313" key="2">
    <source>
        <dbReference type="EMBL" id="JAD68686.1"/>
    </source>
</evidence>
<dbReference type="AlphaFoldDB" id="A0A0A9BZF6"/>
<evidence type="ECO:0000256" key="1">
    <source>
        <dbReference type="SAM" id="Phobius"/>
    </source>
</evidence>
<reference evidence="2" key="2">
    <citation type="journal article" date="2015" name="Data Brief">
        <title>Shoot transcriptome of the giant reed, Arundo donax.</title>
        <authorList>
            <person name="Barrero R.A."/>
            <person name="Guerrero F.D."/>
            <person name="Moolhuijzen P."/>
            <person name="Goolsby J.A."/>
            <person name="Tidwell J."/>
            <person name="Bellgard S.E."/>
            <person name="Bellgard M.I."/>
        </authorList>
    </citation>
    <scope>NUCLEOTIDE SEQUENCE</scope>
    <source>
        <tissue evidence="2">Shoot tissue taken approximately 20 cm above the soil surface</tissue>
    </source>
</reference>
<dbReference type="EMBL" id="GBRH01229209">
    <property type="protein sequence ID" value="JAD68686.1"/>
    <property type="molecule type" value="Transcribed_RNA"/>
</dbReference>
<reference evidence="2" key="1">
    <citation type="submission" date="2014-09" db="EMBL/GenBank/DDBJ databases">
        <authorList>
            <person name="Magalhaes I.L.F."/>
            <person name="Oliveira U."/>
            <person name="Santos F.R."/>
            <person name="Vidigal T.H.D.A."/>
            <person name="Brescovit A.D."/>
            <person name="Santos A.J."/>
        </authorList>
    </citation>
    <scope>NUCLEOTIDE SEQUENCE</scope>
    <source>
        <tissue evidence="2">Shoot tissue taken approximately 20 cm above the soil surface</tissue>
    </source>
</reference>
<keyword evidence="1" id="KW-1133">Transmembrane helix</keyword>
<feature type="transmembrane region" description="Helical" evidence="1">
    <location>
        <begin position="6"/>
        <end position="23"/>
    </location>
</feature>
<name>A0A0A9BZF6_ARUDO</name>
<accession>A0A0A9BZF6</accession>
<keyword evidence="1" id="KW-0472">Membrane</keyword>
<organism evidence="2">
    <name type="scientific">Arundo donax</name>
    <name type="common">Giant reed</name>
    <name type="synonym">Donax arundinaceus</name>
    <dbReference type="NCBI Taxonomy" id="35708"/>
    <lineage>
        <taxon>Eukaryota</taxon>
        <taxon>Viridiplantae</taxon>
        <taxon>Streptophyta</taxon>
        <taxon>Embryophyta</taxon>
        <taxon>Tracheophyta</taxon>
        <taxon>Spermatophyta</taxon>
        <taxon>Magnoliopsida</taxon>
        <taxon>Liliopsida</taxon>
        <taxon>Poales</taxon>
        <taxon>Poaceae</taxon>
        <taxon>PACMAD clade</taxon>
        <taxon>Arundinoideae</taxon>
        <taxon>Arundineae</taxon>
        <taxon>Arundo</taxon>
    </lineage>
</organism>